<evidence type="ECO:0000313" key="9">
    <source>
        <dbReference type="EMBL" id="RKD91939.1"/>
    </source>
</evidence>
<dbReference type="Gene3D" id="3.30.379.10">
    <property type="entry name" value="Chitobiase/beta-hexosaminidase domain 2-like"/>
    <property type="match status" value="1"/>
</dbReference>
<dbReference type="InterPro" id="IPR037524">
    <property type="entry name" value="PA14/GLEYA"/>
</dbReference>
<feature type="signal peptide" evidence="7">
    <location>
        <begin position="1"/>
        <end position="20"/>
    </location>
</feature>
<dbReference type="SUPFAM" id="SSF56988">
    <property type="entry name" value="Anthrax protective antigen"/>
    <property type="match status" value="1"/>
</dbReference>
<dbReference type="InterPro" id="IPR059177">
    <property type="entry name" value="GH29D-like_dom"/>
</dbReference>
<reference evidence="9 10" key="1">
    <citation type="submission" date="2018-09" db="EMBL/GenBank/DDBJ databases">
        <title>Genomic Encyclopedia of Archaeal and Bacterial Type Strains, Phase II (KMG-II): from individual species to whole genera.</title>
        <authorList>
            <person name="Goeker M."/>
        </authorList>
    </citation>
    <scope>NUCLEOTIDE SEQUENCE [LARGE SCALE GENOMIC DNA]</scope>
    <source>
        <strain evidence="9 10">DSM 27148</strain>
    </source>
</reference>
<keyword evidence="4" id="KW-0378">Hydrolase</keyword>
<dbReference type="OrthoDB" id="1090159at2"/>
<feature type="active site" description="Proton donor" evidence="6">
    <location>
        <position position="331"/>
    </location>
</feature>
<dbReference type="Gene3D" id="3.90.182.10">
    <property type="entry name" value="Toxin - Anthrax Protective Antigen,domain 1"/>
    <property type="match status" value="1"/>
</dbReference>
<dbReference type="GO" id="GO:0030203">
    <property type="term" value="P:glycosaminoglycan metabolic process"/>
    <property type="evidence" value="ECO:0007669"/>
    <property type="project" value="TreeGrafter"/>
</dbReference>
<evidence type="ECO:0000259" key="8">
    <source>
        <dbReference type="PROSITE" id="PS51820"/>
    </source>
</evidence>
<dbReference type="InterPro" id="IPR017853">
    <property type="entry name" value="GH"/>
</dbReference>
<gene>
    <name evidence="9" type="ORF">BC643_2308</name>
</gene>
<evidence type="ECO:0000256" key="2">
    <source>
        <dbReference type="ARBA" id="ARBA00006285"/>
    </source>
</evidence>
<dbReference type="Proteomes" id="UP000283387">
    <property type="component" value="Unassembled WGS sequence"/>
</dbReference>
<comment type="similarity">
    <text evidence="2">Belongs to the glycosyl hydrolase 20 family.</text>
</comment>
<evidence type="ECO:0000256" key="5">
    <source>
        <dbReference type="ARBA" id="ARBA00023295"/>
    </source>
</evidence>
<dbReference type="GO" id="GO:0004563">
    <property type="term" value="F:beta-N-acetylhexosaminidase activity"/>
    <property type="evidence" value="ECO:0007669"/>
    <property type="project" value="UniProtKB-EC"/>
</dbReference>
<dbReference type="RefSeq" id="WP_120273196.1">
    <property type="nucleotide sequence ID" value="NZ_RAPN01000001.1"/>
</dbReference>
<dbReference type="Pfam" id="PF00728">
    <property type="entry name" value="Glyco_hydro_20"/>
    <property type="match status" value="1"/>
</dbReference>
<dbReference type="InterPro" id="IPR029018">
    <property type="entry name" value="Hex-like_dom2"/>
</dbReference>
<accession>A0A419W916</accession>
<dbReference type="Pfam" id="PF02838">
    <property type="entry name" value="Glyco_hydro_20b"/>
    <property type="match status" value="1"/>
</dbReference>
<dbReference type="GO" id="GO:0005975">
    <property type="term" value="P:carbohydrate metabolic process"/>
    <property type="evidence" value="ECO:0007669"/>
    <property type="project" value="InterPro"/>
</dbReference>
<dbReference type="Pfam" id="PF07691">
    <property type="entry name" value="PA14"/>
    <property type="match status" value="1"/>
</dbReference>
<dbReference type="EMBL" id="RAPN01000001">
    <property type="protein sequence ID" value="RKD91939.1"/>
    <property type="molecule type" value="Genomic_DNA"/>
</dbReference>
<keyword evidence="10" id="KW-1185">Reference proteome</keyword>
<comment type="catalytic activity">
    <reaction evidence="1">
        <text>Hydrolysis of terminal non-reducing N-acetyl-D-hexosamine residues in N-acetyl-beta-D-hexosaminides.</text>
        <dbReference type="EC" id="3.2.1.52"/>
    </reaction>
</comment>
<keyword evidence="7" id="KW-0732">Signal</keyword>
<organism evidence="9 10">
    <name type="scientific">Mangrovibacterium diazotrophicum</name>
    <dbReference type="NCBI Taxonomy" id="1261403"/>
    <lineage>
        <taxon>Bacteria</taxon>
        <taxon>Pseudomonadati</taxon>
        <taxon>Bacteroidota</taxon>
        <taxon>Bacteroidia</taxon>
        <taxon>Marinilabiliales</taxon>
        <taxon>Prolixibacteraceae</taxon>
        <taxon>Mangrovibacterium</taxon>
    </lineage>
</organism>
<dbReference type="PANTHER" id="PTHR22600">
    <property type="entry name" value="BETA-HEXOSAMINIDASE"/>
    <property type="match status" value="1"/>
</dbReference>
<evidence type="ECO:0000256" key="4">
    <source>
        <dbReference type="ARBA" id="ARBA00022801"/>
    </source>
</evidence>
<dbReference type="SMART" id="SM00758">
    <property type="entry name" value="PA14"/>
    <property type="match status" value="1"/>
</dbReference>
<dbReference type="SUPFAM" id="SSF51445">
    <property type="entry name" value="(Trans)glycosidases"/>
    <property type="match status" value="1"/>
</dbReference>
<feature type="chain" id="PRO_5019481600" description="beta-N-acetylhexosaminidase" evidence="7">
    <location>
        <begin position="21"/>
        <end position="760"/>
    </location>
</feature>
<dbReference type="InterPro" id="IPR015883">
    <property type="entry name" value="Glyco_hydro_20_cat"/>
</dbReference>
<name>A0A419W916_9BACT</name>
<dbReference type="Gene3D" id="3.20.20.80">
    <property type="entry name" value="Glycosidases"/>
    <property type="match status" value="1"/>
</dbReference>
<evidence type="ECO:0000313" key="10">
    <source>
        <dbReference type="Proteomes" id="UP000283387"/>
    </source>
</evidence>
<evidence type="ECO:0000256" key="1">
    <source>
        <dbReference type="ARBA" id="ARBA00001231"/>
    </source>
</evidence>
<dbReference type="PROSITE" id="PS51820">
    <property type="entry name" value="PA14"/>
    <property type="match status" value="1"/>
</dbReference>
<proteinExistence type="inferred from homology"/>
<keyword evidence="5" id="KW-0326">Glycosidase</keyword>
<dbReference type="InterPro" id="IPR025705">
    <property type="entry name" value="Beta_hexosaminidase_sua/sub"/>
</dbReference>
<dbReference type="PRINTS" id="PR00738">
    <property type="entry name" value="GLHYDRLASE20"/>
</dbReference>
<dbReference type="GO" id="GO:0016020">
    <property type="term" value="C:membrane"/>
    <property type="evidence" value="ECO:0007669"/>
    <property type="project" value="TreeGrafter"/>
</dbReference>
<dbReference type="SUPFAM" id="SSF55545">
    <property type="entry name" value="beta-N-acetylhexosaminidase-like domain"/>
    <property type="match status" value="1"/>
</dbReference>
<dbReference type="AlphaFoldDB" id="A0A419W916"/>
<dbReference type="InterPro" id="IPR015882">
    <property type="entry name" value="HEX_bac_N"/>
</dbReference>
<evidence type="ECO:0000256" key="3">
    <source>
        <dbReference type="ARBA" id="ARBA00012663"/>
    </source>
</evidence>
<dbReference type="InterPro" id="IPR011658">
    <property type="entry name" value="PA14_dom"/>
</dbReference>
<dbReference type="EC" id="3.2.1.52" evidence="3"/>
<dbReference type="CDD" id="cd06563">
    <property type="entry name" value="GH20_chitobiase-like"/>
    <property type="match status" value="1"/>
</dbReference>
<feature type="domain" description="PA14" evidence="8">
    <location>
        <begin position="620"/>
        <end position="755"/>
    </location>
</feature>
<evidence type="ECO:0000256" key="7">
    <source>
        <dbReference type="SAM" id="SignalP"/>
    </source>
</evidence>
<evidence type="ECO:0000256" key="6">
    <source>
        <dbReference type="PIRSR" id="PIRSR625705-1"/>
    </source>
</evidence>
<dbReference type="Pfam" id="PF13290">
    <property type="entry name" value="CHB_HEX_C_1"/>
    <property type="match status" value="1"/>
</dbReference>
<protein>
    <recommendedName>
        <fullName evidence="3">beta-N-acetylhexosaminidase</fullName>
        <ecNumber evidence="3">3.2.1.52</ecNumber>
    </recommendedName>
</protein>
<dbReference type="PANTHER" id="PTHR22600:SF57">
    <property type="entry name" value="BETA-N-ACETYLHEXOSAMINIDASE"/>
    <property type="match status" value="1"/>
</dbReference>
<sequence length="760" mass="86206">MRKFLILTVLSLCFTVQLIAQNTSKTLSLVPKPNQLEVLQGSFQLGGDVQIVCANKYLENEAEYLKMALSEATGFPFLISKSVSANTAIVLDIDSSIEGDEAYKIRSSAKQYEIVAKTSAGVFYGIQTFLQLLPPLEKGAVELPLVKIDDEPRFEWRGMHLDVCRHFYSVDVVKKLIDQMSRYKLNTFHWHLTEDQGWRIEIKKYPLLTEVGAWRDSTVVGHMSNYPRTWEGEKSGGFYTQEQVKDVVAYAQARHITIIPEIEMPGHAQAALAAYPWLGCFNDTLRPWTIWGVSENVYCAGKESTFKFLEDVLDEVIPLFPGAYFHVGGDECPKENWKKCPLCQKRMKEEGCKDEHELQSYFIQRMEHYLEKKGKKLIGWDEILEGGLAENAAVMSWRGEQGGIEAAELGHKVVMTPGNWCYFDHYQSTDPNEPTAIGGLTDLEEVYSYDPVPSHLDKEKQKLILGTQANVWTEYIPTAAHLEYMIYPRLCALSEVQWTQPENKDFADFEMRMDDNYLRLANNGIHFRVPPPEGLSPVQIYNSKEATISLSCAAETAVMRYTTDGSEPTEFSKVYEGPLTLKLDSDITLKVAAYLRDDSRSYTVTSVLKKREVKPVKLKNPEKGLDYKFYNGPFDSFEEVGGEPEKTGTVDWLVIPAEIMGKMKGWEFTGYIKVPTDGVYFFLLNSSCGAGLYIGDQLVIDNNGFNYDCMQSGKVELKAGYYPVTVKYFNTIYGQSIKLSYKKPGSDKLEVFPGENYFRK</sequence>
<comment type="caution">
    <text evidence="9">The sequence shown here is derived from an EMBL/GenBank/DDBJ whole genome shotgun (WGS) entry which is preliminary data.</text>
</comment>